<evidence type="ECO:0000313" key="2">
    <source>
        <dbReference type="EMBL" id="VVE88401.1"/>
    </source>
</evidence>
<evidence type="ECO:0000256" key="1">
    <source>
        <dbReference type="SAM" id="SignalP"/>
    </source>
</evidence>
<protein>
    <recommendedName>
        <fullName evidence="4">Lipoprotein</fullName>
    </recommendedName>
</protein>
<reference evidence="2 3" key="1">
    <citation type="submission" date="2019-08" db="EMBL/GenBank/DDBJ databases">
        <authorList>
            <person name="Peeters C."/>
        </authorList>
    </citation>
    <scope>NUCLEOTIDE SEQUENCE [LARGE SCALE GENOMIC DNA]</scope>
    <source>
        <strain evidence="2 3">LMG 20603</strain>
    </source>
</reference>
<dbReference type="AlphaFoldDB" id="A0A5E5BQ33"/>
<keyword evidence="3" id="KW-1185">Reference proteome</keyword>
<dbReference type="Proteomes" id="UP000382040">
    <property type="component" value="Unassembled WGS sequence"/>
</dbReference>
<proteinExistence type="predicted"/>
<evidence type="ECO:0000313" key="3">
    <source>
        <dbReference type="Proteomes" id="UP000382040"/>
    </source>
</evidence>
<dbReference type="RefSeq" id="WP_150559714.1">
    <property type="nucleotide sequence ID" value="NZ_CABPST010000005.1"/>
</dbReference>
<accession>A0A5E5BQ33</accession>
<organism evidence="2 3">
    <name type="scientific">Pandoraea bronchicola</name>
    <dbReference type="NCBI Taxonomy" id="2508287"/>
    <lineage>
        <taxon>Bacteria</taxon>
        <taxon>Pseudomonadati</taxon>
        <taxon>Pseudomonadota</taxon>
        <taxon>Betaproteobacteria</taxon>
        <taxon>Burkholderiales</taxon>
        <taxon>Burkholderiaceae</taxon>
        <taxon>Pandoraea</taxon>
    </lineage>
</organism>
<feature type="signal peptide" evidence="1">
    <location>
        <begin position="1"/>
        <end position="21"/>
    </location>
</feature>
<keyword evidence="1" id="KW-0732">Signal</keyword>
<name>A0A5E5BQ33_9BURK</name>
<sequence length="160" mass="17300">MRIAKALLATLIVSLATPAFADQANMDKAINAAFKSYHDGGIEGMYQDARLCTTGVDFASRTESPAKRAEYCGAFEYTGFLILDAYDKLKDAGYFQAVGVLHRVGVNLERAGTINSPQQLNEYLVSHFGYVRAKVLARLPVPSTSATVCGHDCASRSAKQ</sequence>
<feature type="chain" id="PRO_5022979921" description="Lipoprotein" evidence="1">
    <location>
        <begin position="22"/>
        <end position="160"/>
    </location>
</feature>
<evidence type="ECO:0008006" key="4">
    <source>
        <dbReference type="Google" id="ProtNLM"/>
    </source>
</evidence>
<dbReference type="EMBL" id="CABPST010000005">
    <property type="protein sequence ID" value="VVE88401.1"/>
    <property type="molecule type" value="Genomic_DNA"/>
</dbReference>
<gene>
    <name evidence="2" type="ORF">PBR20603_02356</name>
</gene>